<reference evidence="1 2" key="1">
    <citation type="submission" date="2018-04" db="EMBL/GenBank/DDBJ databases">
        <title>Draft genome sequence of Pseudomonas syringae pv. actinidiae biovar 3 strains isolated from kiwifruit in Kagawa prefecture.</title>
        <authorList>
            <person name="Tabuchi M."/>
            <person name="Saito M."/>
            <person name="Fujiwara S."/>
            <person name="Sasa N."/>
            <person name="Akimitsu K."/>
            <person name="Gomi K."/>
            <person name="Konishi-Sugita S."/>
            <person name="Hamano K."/>
            <person name="Kataoka I."/>
        </authorList>
    </citation>
    <scope>NUCLEOTIDE SEQUENCE [LARGE SCALE GENOMIC DNA]</scope>
    <source>
        <strain evidence="1 2">MAFF212211</strain>
    </source>
</reference>
<dbReference type="AlphaFoldDB" id="A0AAN4TQL8"/>
<gene>
    <name evidence="1" type="ORF">KPSA3_07499</name>
</gene>
<dbReference type="Proteomes" id="UP000248291">
    <property type="component" value="Unassembled WGS sequence"/>
</dbReference>
<dbReference type="EMBL" id="BGKA01000293">
    <property type="protein sequence ID" value="GBH21452.1"/>
    <property type="molecule type" value="Genomic_DNA"/>
</dbReference>
<name>A0AAN4TQL8_PSESF</name>
<organism evidence="1 2">
    <name type="scientific">Pseudomonas syringae pv. actinidiae</name>
    <dbReference type="NCBI Taxonomy" id="103796"/>
    <lineage>
        <taxon>Bacteria</taxon>
        <taxon>Pseudomonadati</taxon>
        <taxon>Pseudomonadota</taxon>
        <taxon>Gammaproteobacteria</taxon>
        <taxon>Pseudomonadales</taxon>
        <taxon>Pseudomonadaceae</taxon>
        <taxon>Pseudomonas</taxon>
        <taxon>Pseudomonas syringae</taxon>
    </lineage>
</organism>
<comment type="caution">
    <text evidence="1">The sequence shown here is derived from an EMBL/GenBank/DDBJ whole genome shotgun (WGS) entry which is preliminary data.</text>
</comment>
<accession>A0AAN4TQL8</accession>
<proteinExistence type="predicted"/>
<protein>
    <submittedName>
        <fullName evidence="1">Molybdopterin-guanine dinucleotide biosynthesis protein A</fullName>
    </submittedName>
</protein>
<sequence>MVFGNEGELRFIIVPAPLIKGSGILIIQVGKRGLDLELLRGESTCLKTLVEIVLTDDSFARLRVIEELTHRADYTGLARAVFAHQHVQPIVKFYSEGFAKALETSNVQRA</sequence>
<evidence type="ECO:0000313" key="1">
    <source>
        <dbReference type="EMBL" id="GBH21452.1"/>
    </source>
</evidence>
<evidence type="ECO:0000313" key="2">
    <source>
        <dbReference type="Proteomes" id="UP000248291"/>
    </source>
</evidence>